<dbReference type="PANTHER" id="PTHR42939:SF1">
    <property type="entry name" value="ABC TRANSPORTER ATP-BINDING PROTEIN ALBC-RELATED"/>
    <property type="match status" value="1"/>
</dbReference>
<dbReference type="PROSITE" id="PS50893">
    <property type="entry name" value="ABC_TRANSPORTER_2"/>
    <property type="match status" value="1"/>
</dbReference>
<evidence type="ECO:0000313" key="6">
    <source>
        <dbReference type="Proteomes" id="UP000029878"/>
    </source>
</evidence>
<keyword evidence="2" id="KW-0547">Nucleotide-binding</keyword>
<dbReference type="InterPro" id="IPR027417">
    <property type="entry name" value="P-loop_NTPase"/>
</dbReference>
<accession>A0A4U8SEU1</accession>
<dbReference type="InterPro" id="IPR003593">
    <property type="entry name" value="AAA+_ATPase"/>
</dbReference>
<organism evidence="5 6">
    <name type="scientific">Helicobacter trogontum</name>
    <dbReference type="NCBI Taxonomy" id="50960"/>
    <lineage>
        <taxon>Bacteria</taxon>
        <taxon>Pseudomonadati</taxon>
        <taxon>Campylobacterota</taxon>
        <taxon>Epsilonproteobacteria</taxon>
        <taxon>Campylobacterales</taxon>
        <taxon>Helicobacteraceae</taxon>
        <taxon>Helicobacter</taxon>
    </lineage>
</organism>
<dbReference type="EMBL" id="JRPL02000002">
    <property type="protein sequence ID" value="TLD84685.1"/>
    <property type="molecule type" value="Genomic_DNA"/>
</dbReference>
<dbReference type="Proteomes" id="UP000029878">
    <property type="component" value="Unassembled WGS sequence"/>
</dbReference>
<proteinExistence type="predicted"/>
<name>A0A4U8SEU1_9HELI</name>
<dbReference type="InterPro" id="IPR051782">
    <property type="entry name" value="ABC_Transporter_VariousFunc"/>
</dbReference>
<evidence type="ECO:0000256" key="3">
    <source>
        <dbReference type="ARBA" id="ARBA00022840"/>
    </source>
</evidence>
<feature type="domain" description="ABC transporter" evidence="4">
    <location>
        <begin position="5"/>
        <end position="231"/>
    </location>
</feature>
<evidence type="ECO:0000259" key="4">
    <source>
        <dbReference type="PROSITE" id="PS50893"/>
    </source>
</evidence>
<reference evidence="5 6" key="1">
    <citation type="journal article" date="2014" name="Genome Announc.">
        <title>Draft genome sequences of eight enterohepatic helicobacter species isolated from both laboratory and wild rodents.</title>
        <authorList>
            <person name="Sheh A."/>
            <person name="Shen Z."/>
            <person name="Fox J.G."/>
        </authorList>
    </citation>
    <scope>NUCLEOTIDE SEQUENCE [LARGE SCALE GENOMIC DNA]</scope>
    <source>
        <strain evidence="5 6">ATCC 700114</strain>
    </source>
</reference>
<dbReference type="Pfam" id="PF00005">
    <property type="entry name" value="ABC_tran"/>
    <property type="match status" value="1"/>
</dbReference>
<dbReference type="CDD" id="cd03230">
    <property type="entry name" value="ABC_DR_subfamily_A"/>
    <property type="match status" value="1"/>
</dbReference>
<evidence type="ECO:0000256" key="2">
    <source>
        <dbReference type="ARBA" id="ARBA00022741"/>
    </source>
</evidence>
<dbReference type="AlphaFoldDB" id="A0A4U8SEU1"/>
<protein>
    <submittedName>
        <fullName evidence="5">ABC transporter ATP-binding protein</fullName>
    </submittedName>
</protein>
<dbReference type="GO" id="GO:0016887">
    <property type="term" value="F:ATP hydrolysis activity"/>
    <property type="evidence" value="ECO:0007669"/>
    <property type="project" value="InterPro"/>
</dbReference>
<dbReference type="GO" id="GO:0005524">
    <property type="term" value="F:ATP binding"/>
    <property type="evidence" value="ECO:0007669"/>
    <property type="project" value="UniProtKB-KW"/>
</dbReference>
<dbReference type="SMART" id="SM00382">
    <property type="entry name" value="AAA"/>
    <property type="match status" value="1"/>
</dbReference>
<evidence type="ECO:0000256" key="1">
    <source>
        <dbReference type="ARBA" id="ARBA00022448"/>
    </source>
</evidence>
<keyword evidence="1" id="KW-0813">Transport</keyword>
<dbReference type="OrthoDB" id="9778870at2"/>
<sequence length="255" mass="28731">METVLELRGVSKHYDGIIALDNISFTLNQGDVFGLLGRNGGGKTTMLKIITSMLADYTGDVEFLGYNLRNKKNLIFFKQHIAYLPDRDFLYSHMNGLQSIAFFNDFFSDFNENKALEIFQLLDVVPMQKISTMSKGQAEKLALSLMLARDAKLYLFDEPLAGADVISRDEIFKLIATYCKGGATIIATHLISSVEAIVTKALFLNKKIMAFGSKEELLFGFDDLEDSFRYYAGGDTVKPLKQNNLYEESNQDFEK</sequence>
<dbReference type="Gene3D" id="3.40.50.300">
    <property type="entry name" value="P-loop containing nucleotide triphosphate hydrolases"/>
    <property type="match status" value="1"/>
</dbReference>
<evidence type="ECO:0000313" key="5">
    <source>
        <dbReference type="EMBL" id="TLD84685.1"/>
    </source>
</evidence>
<keyword evidence="3 5" id="KW-0067">ATP-binding</keyword>
<dbReference type="SUPFAM" id="SSF52540">
    <property type="entry name" value="P-loop containing nucleoside triphosphate hydrolases"/>
    <property type="match status" value="1"/>
</dbReference>
<comment type="caution">
    <text evidence="5">The sequence shown here is derived from an EMBL/GenBank/DDBJ whole genome shotgun (WGS) entry which is preliminary data.</text>
</comment>
<dbReference type="PANTHER" id="PTHR42939">
    <property type="entry name" value="ABC TRANSPORTER ATP-BINDING PROTEIN ALBC-RELATED"/>
    <property type="match status" value="1"/>
</dbReference>
<gene>
    <name evidence="5" type="ORF">LS81_001360</name>
</gene>
<dbReference type="InterPro" id="IPR003439">
    <property type="entry name" value="ABC_transporter-like_ATP-bd"/>
</dbReference>
<dbReference type="RefSeq" id="WP_052096468.1">
    <property type="nucleotide sequence ID" value="NZ_FZNG01000009.1"/>
</dbReference>